<dbReference type="GO" id="GO:0003700">
    <property type="term" value="F:DNA-binding transcription factor activity"/>
    <property type="evidence" value="ECO:0007669"/>
    <property type="project" value="TreeGrafter"/>
</dbReference>
<feature type="domain" description="HTH cro/C1-type" evidence="2">
    <location>
        <begin position="13"/>
        <end position="68"/>
    </location>
</feature>
<proteinExistence type="predicted"/>
<evidence type="ECO:0000259" key="2">
    <source>
        <dbReference type="PROSITE" id="PS50943"/>
    </source>
</evidence>
<dbReference type="PANTHER" id="PTHR46797">
    <property type="entry name" value="HTH-TYPE TRANSCRIPTIONAL REGULATOR"/>
    <property type="match status" value="1"/>
</dbReference>
<keyword evidence="1" id="KW-0238">DNA-binding</keyword>
<dbReference type="Pfam" id="PF01381">
    <property type="entry name" value="HTH_3"/>
    <property type="match status" value="1"/>
</dbReference>
<dbReference type="AlphaFoldDB" id="A0A2M6YS27"/>
<comment type="caution">
    <text evidence="3">The sequence shown here is derived from an EMBL/GenBank/DDBJ whole genome shotgun (WGS) entry which is preliminary data.</text>
</comment>
<gene>
    <name evidence="3" type="ORF">COT03_00415</name>
</gene>
<protein>
    <recommendedName>
        <fullName evidence="2">HTH cro/C1-type domain-containing protein</fullName>
    </recommendedName>
</protein>
<dbReference type="SMART" id="SM00530">
    <property type="entry name" value="HTH_XRE"/>
    <property type="match status" value="1"/>
</dbReference>
<evidence type="ECO:0000313" key="3">
    <source>
        <dbReference type="EMBL" id="PIU36275.1"/>
    </source>
</evidence>
<dbReference type="GO" id="GO:0003677">
    <property type="term" value="F:DNA binding"/>
    <property type="evidence" value="ECO:0007669"/>
    <property type="project" value="UniProtKB-KW"/>
</dbReference>
<dbReference type="CDD" id="cd00093">
    <property type="entry name" value="HTH_XRE"/>
    <property type="match status" value="1"/>
</dbReference>
<evidence type="ECO:0000313" key="4">
    <source>
        <dbReference type="Proteomes" id="UP000229502"/>
    </source>
</evidence>
<name>A0A2M6YS27_9BACT</name>
<dbReference type="Proteomes" id="UP000229502">
    <property type="component" value="Unassembled WGS sequence"/>
</dbReference>
<dbReference type="GO" id="GO:0005829">
    <property type="term" value="C:cytosol"/>
    <property type="evidence" value="ECO:0007669"/>
    <property type="project" value="TreeGrafter"/>
</dbReference>
<dbReference type="SUPFAM" id="SSF47413">
    <property type="entry name" value="lambda repressor-like DNA-binding domains"/>
    <property type="match status" value="1"/>
</dbReference>
<evidence type="ECO:0000256" key="1">
    <source>
        <dbReference type="ARBA" id="ARBA00023125"/>
    </source>
</evidence>
<dbReference type="InterPro" id="IPR050807">
    <property type="entry name" value="TransReg_Diox_bact_type"/>
</dbReference>
<accession>A0A2M6YS27</accession>
<dbReference type="PANTHER" id="PTHR46797:SF1">
    <property type="entry name" value="METHYLPHOSPHONATE SYNTHASE"/>
    <property type="match status" value="1"/>
</dbReference>
<dbReference type="InterPro" id="IPR001387">
    <property type="entry name" value="Cro/C1-type_HTH"/>
</dbReference>
<dbReference type="EMBL" id="PEWZ01000025">
    <property type="protein sequence ID" value="PIU36275.1"/>
    <property type="molecule type" value="Genomic_DNA"/>
</dbReference>
<organism evidence="3 4">
    <name type="scientific">Candidatus Shapirobacteria bacterium CG07_land_8_20_14_0_80_39_18</name>
    <dbReference type="NCBI Taxonomy" id="1974882"/>
    <lineage>
        <taxon>Bacteria</taxon>
        <taxon>Candidatus Shapironibacteriota</taxon>
    </lineage>
</organism>
<dbReference type="PROSITE" id="PS50943">
    <property type="entry name" value="HTH_CROC1"/>
    <property type="match status" value="1"/>
</dbReference>
<dbReference type="InterPro" id="IPR010982">
    <property type="entry name" value="Lambda_DNA-bd_dom_sf"/>
</dbReference>
<sequence length="70" mass="7769">MEDKKSKTIGDKIKAWRKKRDLTQDALAKKANIPYTTIAKIESDVIQNPSLQTITKVAEGLGVSLDDLVK</sequence>
<reference evidence="4" key="1">
    <citation type="submission" date="2017-09" db="EMBL/GenBank/DDBJ databases">
        <title>Depth-based differentiation of microbial function through sediment-hosted aquifers and enrichment of novel symbionts in the deep terrestrial subsurface.</title>
        <authorList>
            <person name="Probst A.J."/>
            <person name="Ladd B."/>
            <person name="Jarett J.K."/>
            <person name="Geller-Mcgrath D.E."/>
            <person name="Sieber C.M.K."/>
            <person name="Emerson J.B."/>
            <person name="Anantharaman K."/>
            <person name="Thomas B.C."/>
            <person name="Malmstrom R."/>
            <person name="Stieglmeier M."/>
            <person name="Klingl A."/>
            <person name="Woyke T."/>
            <person name="Ryan C.M."/>
            <person name="Banfield J.F."/>
        </authorList>
    </citation>
    <scope>NUCLEOTIDE SEQUENCE [LARGE SCALE GENOMIC DNA]</scope>
</reference>
<dbReference type="Gene3D" id="1.10.260.40">
    <property type="entry name" value="lambda repressor-like DNA-binding domains"/>
    <property type="match status" value="1"/>
</dbReference>